<comment type="catalytic activity">
    <reaction evidence="1">
        <text>ATP + protein L-histidine = ADP + protein N-phospho-L-histidine.</text>
        <dbReference type="EC" id="2.7.13.3"/>
    </reaction>
</comment>
<feature type="domain" description="CBS" evidence="12">
    <location>
        <begin position="78"/>
        <end position="138"/>
    </location>
</feature>
<dbReference type="Gene3D" id="3.30.450.20">
    <property type="entry name" value="PAS domain"/>
    <property type="match status" value="4"/>
</dbReference>
<feature type="domain" description="Histidine kinase" evidence="9">
    <location>
        <begin position="856"/>
        <end position="1111"/>
    </location>
</feature>
<dbReference type="Proteomes" id="UP000729701">
    <property type="component" value="Unassembled WGS sequence"/>
</dbReference>
<dbReference type="SMART" id="SM00387">
    <property type="entry name" value="HATPase_c"/>
    <property type="match status" value="1"/>
</dbReference>
<feature type="domain" description="CBS" evidence="12">
    <location>
        <begin position="10"/>
        <end position="69"/>
    </location>
</feature>
<dbReference type="InterPro" id="IPR000700">
    <property type="entry name" value="PAS-assoc_C"/>
</dbReference>
<dbReference type="InterPro" id="IPR003661">
    <property type="entry name" value="HisK_dim/P_dom"/>
</dbReference>
<keyword evidence="7" id="KW-0129">CBS domain</keyword>
<dbReference type="CDD" id="cd17774">
    <property type="entry name" value="CBS_two-component_sensor_histidine_kinase_repeat2"/>
    <property type="match status" value="1"/>
</dbReference>
<dbReference type="PROSITE" id="PS51371">
    <property type="entry name" value="CBS"/>
    <property type="match status" value="4"/>
</dbReference>
<dbReference type="SMART" id="SM00091">
    <property type="entry name" value="PAS"/>
    <property type="match status" value="3"/>
</dbReference>
<evidence type="ECO:0000256" key="8">
    <source>
        <dbReference type="SAM" id="Coils"/>
    </source>
</evidence>
<dbReference type="PANTHER" id="PTHR43304">
    <property type="entry name" value="PHYTOCHROME-LIKE PROTEIN CPH1"/>
    <property type="match status" value="1"/>
</dbReference>
<dbReference type="SMART" id="SM00116">
    <property type="entry name" value="CBS"/>
    <property type="match status" value="4"/>
</dbReference>
<keyword evidence="6" id="KW-0902">Two-component regulatory system</keyword>
<dbReference type="GO" id="GO:0000155">
    <property type="term" value="F:phosphorelay sensor kinase activity"/>
    <property type="evidence" value="ECO:0007669"/>
    <property type="project" value="InterPro"/>
</dbReference>
<dbReference type="PROSITE" id="PS50112">
    <property type="entry name" value="PAS"/>
    <property type="match status" value="3"/>
</dbReference>
<sequence length="1111" mass="126023">MRNFGTRSAINRHPLTITQDALVKEALALMSQTDSRGIVVLAEANSNSRPIGLFTEQDVVRLAAERVDLGSVSVASVMNKQFVSITETEAEDIFAVVNQIKQHQIRHLTVVGETGDFVGIITPQTIEDMIHPVDLLTKKQVTEVMSSGVISAKSSDSILYVAQLMSLKQVSCVVIVDSQLNPVGIITEHDIVQLSHIELDLAHTAAAIVMSTPLLPIRGSDSLWAADQMMQKHRVRRLVVSNNGGELLGIITQAKMLETINPLEMYESLKILQDLVADKTSELKLLNQQVKKEISTRKLVEDKLRYSEMKMRATLEAMSDIILVVNTQNSQLGSLEILPTNSIYLNERSTDLLSQTVEAFFKEKTAKIWLTKVRQALEKKQTLNFDYSLCWMREEVWFTASISPTSDTSAVWVARDITKRKRAEMLLWQSQERFRAIFEQAAVGINLVSLSGQFLQVNPRFCEILGYTESDLLQLSWPSITYPSDLGVYQEYVRRMFASESTDSIEQRLLCKDRQVRWGNISISLVRNRQEIPQYFITVVEDITQRKRAEIALCESEERFCGIFEQAAVGIKQIAISGEFLEVNQRLCEILGYTESELLAITVNDVIYQGDVESDLECKRQILASETATSSIEKRFVCKDGQLKWVKNSLSLVRNEEGIPQYFISVIEDISERKQLEEALKESQHWLQTIVSANPNVLYVYDLIEKRNVYCNREIYEILGYTQEEVFSMEMGFFPTVIHRDDLTAFAEHQLRLDTAKDGEIFELEYRMCHKNGEWRWRKSRYTLFSRYPNGNPKQILGTASDISDRKKAEAALQQSEARERNKAEQLEIALTQLQHTQTQLVLSEKMASLGSLVAGVAHEINNPTSFIYGNIEPAVDYAQQLLSLINLYQQHYPQPIGEISQELESIDLNFIAKDFPELLNSMKVGAQRITEIVLSLRNFSRLDESKCKLADIHEGIDNTLLLLQHRLKKHLNIPEIKIIKDYGQLPKVKCYPGQLNQVFMNIVCNAIDALEESFINQELSFAREFGEIHIRTQIVESKIIICIADNGLGVKTEIQPRIFDPFFTTKSPGKGTGLGLSISYQIVVDRHGGEIKCHSVFGQGTEFVIELPIV</sequence>
<dbReference type="Pfam" id="PF02518">
    <property type="entry name" value="HATPase_c"/>
    <property type="match status" value="1"/>
</dbReference>
<feature type="domain" description="PAC" evidence="11">
    <location>
        <begin position="503"/>
        <end position="555"/>
    </location>
</feature>
<accession>A0A951UUW9</accession>
<reference evidence="13" key="1">
    <citation type="submission" date="2021-05" db="EMBL/GenBank/DDBJ databases">
        <authorList>
            <person name="Pietrasiak N."/>
            <person name="Ward R."/>
            <person name="Stajich J.E."/>
            <person name="Kurbessoian T."/>
        </authorList>
    </citation>
    <scope>NUCLEOTIDE SEQUENCE</scope>
    <source>
        <strain evidence="13">GSE-NOS-MK-12-04C</strain>
    </source>
</reference>
<evidence type="ECO:0000256" key="5">
    <source>
        <dbReference type="ARBA" id="ARBA00022777"/>
    </source>
</evidence>
<evidence type="ECO:0000259" key="9">
    <source>
        <dbReference type="PROSITE" id="PS50109"/>
    </source>
</evidence>
<dbReference type="InterPro" id="IPR052162">
    <property type="entry name" value="Sensor_kinase/Photoreceptor"/>
</dbReference>
<evidence type="ECO:0000259" key="10">
    <source>
        <dbReference type="PROSITE" id="PS50112"/>
    </source>
</evidence>
<dbReference type="Gene3D" id="3.10.580.10">
    <property type="entry name" value="CBS-domain"/>
    <property type="match status" value="2"/>
</dbReference>
<dbReference type="InterPro" id="IPR035965">
    <property type="entry name" value="PAS-like_dom_sf"/>
</dbReference>
<feature type="domain" description="CBS" evidence="12">
    <location>
        <begin position="145"/>
        <end position="201"/>
    </location>
</feature>
<keyword evidence="3" id="KW-0597">Phosphoprotein</keyword>
<dbReference type="SUPFAM" id="SSF54631">
    <property type="entry name" value="CBS-domain pair"/>
    <property type="match status" value="2"/>
</dbReference>
<reference evidence="13" key="2">
    <citation type="journal article" date="2022" name="Microbiol. Resour. Announc.">
        <title>Metagenome Sequencing to Explore Phylogenomics of Terrestrial Cyanobacteria.</title>
        <authorList>
            <person name="Ward R.D."/>
            <person name="Stajich J.E."/>
            <person name="Johansen J.R."/>
            <person name="Huntemann M."/>
            <person name="Clum A."/>
            <person name="Foster B."/>
            <person name="Foster B."/>
            <person name="Roux S."/>
            <person name="Palaniappan K."/>
            <person name="Varghese N."/>
            <person name="Mukherjee S."/>
            <person name="Reddy T.B.K."/>
            <person name="Daum C."/>
            <person name="Copeland A."/>
            <person name="Chen I.A."/>
            <person name="Ivanova N.N."/>
            <person name="Kyrpides N.C."/>
            <person name="Shapiro N."/>
            <person name="Eloe-Fadrosh E.A."/>
            <person name="Pietrasiak N."/>
        </authorList>
    </citation>
    <scope>NUCLEOTIDE SEQUENCE</scope>
    <source>
        <strain evidence="13">GSE-NOS-MK-12-04C</strain>
    </source>
</reference>
<dbReference type="InterPro" id="IPR005467">
    <property type="entry name" value="His_kinase_dom"/>
</dbReference>
<dbReference type="Pfam" id="PF08447">
    <property type="entry name" value="PAS_3"/>
    <property type="match status" value="3"/>
</dbReference>
<feature type="domain" description="PAS" evidence="10">
    <location>
        <begin position="430"/>
        <end position="500"/>
    </location>
</feature>
<evidence type="ECO:0000256" key="4">
    <source>
        <dbReference type="ARBA" id="ARBA00022679"/>
    </source>
</evidence>
<keyword evidence="5" id="KW-0418">Kinase</keyword>
<dbReference type="PROSITE" id="PS50109">
    <property type="entry name" value="HIS_KIN"/>
    <property type="match status" value="1"/>
</dbReference>
<dbReference type="PRINTS" id="PR00344">
    <property type="entry name" value="BCTRLSENSOR"/>
</dbReference>
<name>A0A951UUW9_9CYAN</name>
<keyword evidence="8" id="KW-0175">Coiled coil</keyword>
<feature type="domain" description="PAS" evidence="10">
    <location>
        <begin position="683"/>
        <end position="760"/>
    </location>
</feature>
<feature type="domain" description="PAS" evidence="10">
    <location>
        <begin position="556"/>
        <end position="626"/>
    </location>
</feature>
<dbReference type="InterPro" id="IPR000014">
    <property type="entry name" value="PAS"/>
</dbReference>
<dbReference type="PROSITE" id="PS50113">
    <property type="entry name" value="PAC"/>
    <property type="match status" value="3"/>
</dbReference>
<evidence type="ECO:0000313" key="13">
    <source>
        <dbReference type="EMBL" id="MBW4668340.1"/>
    </source>
</evidence>
<evidence type="ECO:0000256" key="1">
    <source>
        <dbReference type="ARBA" id="ARBA00000085"/>
    </source>
</evidence>
<dbReference type="Gene3D" id="1.10.287.130">
    <property type="match status" value="1"/>
</dbReference>
<dbReference type="InterPro" id="IPR004358">
    <property type="entry name" value="Sig_transdc_His_kin-like_C"/>
</dbReference>
<dbReference type="SUPFAM" id="SSF47384">
    <property type="entry name" value="Homodimeric domain of signal transducing histidine kinase"/>
    <property type="match status" value="1"/>
</dbReference>
<dbReference type="InterPro" id="IPR013655">
    <property type="entry name" value="PAS_fold_3"/>
</dbReference>
<evidence type="ECO:0000256" key="7">
    <source>
        <dbReference type="PROSITE-ProRule" id="PRU00703"/>
    </source>
</evidence>
<dbReference type="InterPro" id="IPR046342">
    <property type="entry name" value="CBS_dom_sf"/>
</dbReference>
<keyword evidence="4" id="KW-0808">Transferase</keyword>
<dbReference type="InterPro" id="IPR001610">
    <property type="entry name" value="PAC"/>
</dbReference>
<proteinExistence type="predicted"/>
<dbReference type="EMBL" id="JAHHGZ010000012">
    <property type="protein sequence ID" value="MBW4668340.1"/>
    <property type="molecule type" value="Genomic_DNA"/>
</dbReference>
<dbReference type="InterPro" id="IPR036890">
    <property type="entry name" value="HATPase_C_sf"/>
</dbReference>
<gene>
    <name evidence="13" type="ORF">KME60_13165</name>
</gene>
<dbReference type="SUPFAM" id="SSF55785">
    <property type="entry name" value="PYP-like sensor domain (PAS domain)"/>
    <property type="match status" value="4"/>
</dbReference>
<evidence type="ECO:0000313" key="14">
    <source>
        <dbReference type="Proteomes" id="UP000729701"/>
    </source>
</evidence>
<dbReference type="AlphaFoldDB" id="A0A951UUW9"/>
<protein>
    <recommendedName>
        <fullName evidence="2">histidine kinase</fullName>
        <ecNumber evidence="2">2.7.13.3</ecNumber>
    </recommendedName>
</protein>
<feature type="domain" description="PAC" evidence="11">
    <location>
        <begin position="630"/>
        <end position="682"/>
    </location>
</feature>
<dbReference type="NCBIfam" id="TIGR00229">
    <property type="entry name" value="sensory_box"/>
    <property type="match status" value="3"/>
</dbReference>
<feature type="domain" description="CBS" evidence="12">
    <location>
        <begin position="210"/>
        <end position="268"/>
    </location>
</feature>
<dbReference type="PANTHER" id="PTHR43304:SF1">
    <property type="entry name" value="PAC DOMAIN-CONTAINING PROTEIN"/>
    <property type="match status" value="1"/>
</dbReference>
<evidence type="ECO:0000256" key="2">
    <source>
        <dbReference type="ARBA" id="ARBA00012438"/>
    </source>
</evidence>
<evidence type="ECO:0000256" key="3">
    <source>
        <dbReference type="ARBA" id="ARBA00022553"/>
    </source>
</evidence>
<evidence type="ECO:0000259" key="12">
    <source>
        <dbReference type="PROSITE" id="PS51371"/>
    </source>
</evidence>
<evidence type="ECO:0000256" key="6">
    <source>
        <dbReference type="ARBA" id="ARBA00023012"/>
    </source>
</evidence>
<dbReference type="EC" id="2.7.13.3" evidence="2"/>
<feature type="domain" description="PAC" evidence="11">
    <location>
        <begin position="762"/>
        <end position="815"/>
    </location>
</feature>
<feature type="coiled-coil region" evidence="8">
    <location>
        <begin position="806"/>
        <end position="837"/>
    </location>
</feature>
<comment type="caution">
    <text evidence="13">The sequence shown here is derived from an EMBL/GenBank/DDBJ whole genome shotgun (WGS) entry which is preliminary data.</text>
</comment>
<evidence type="ECO:0000259" key="11">
    <source>
        <dbReference type="PROSITE" id="PS50113"/>
    </source>
</evidence>
<dbReference type="Pfam" id="PF00571">
    <property type="entry name" value="CBS"/>
    <property type="match status" value="4"/>
</dbReference>
<dbReference type="InterPro" id="IPR000644">
    <property type="entry name" value="CBS_dom"/>
</dbReference>
<organism evidence="13 14">
    <name type="scientific">Cyanomargarita calcarea GSE-NOS-MK-12-04C</name>
    <dbReference type="NCBI Taxonomy" id="2839659"/>
    <lineage>
        <taxon>Bacteria</taxon>
        <taxon>Bacillati</taxon>
        <taxon>Cyanobacteriota</taxon>
        <taxon>Cyanophyceae</taxon>
        <taxon>Nostocales</taxon>
        <taxon>Cyanomargaritaceae</taxon>
        <taxon>Cyanomargarita</taxon>
    </lineage>
</organism>
<dbReference type="CDD" id="cd00130">
    <property type="entry name" value="PAS"/>
    <property type="match status" value="3"/>
</dbReference>
<dbReference type="InterPro" id="IPR036097">
    <property type="entry name" value="HisK_dim/P_sf"/>
</dbReference>
<dbReference type="CDD" id="cd00082">
    <property type="entry name" value="HisKA"/>
    <property type="match status" value="1"/>
</dbReference>
<dbReference type="SMART" id="SM00086">
    <property type="entry name" value="PAC"/>
    <property type="match status" value="3"/>
</dbReference>
<dbReference type="Gene3D" id="3.30.565.10">
    <property type="entry name" value="Histidine kinase-like ATPase, C-terminal domain"/>
    <property type="match status" value="1"/>
</dbReference>
<dbReference type="InterPro" id="IPR003594">
    <property type="entry name" value="HATPase_dom"/>
</dbReference>
<dbReference type="SUPFAM" id="SSF55874">
    <property type="entry name" value="ATPase domain of HSP90 chaperone/DNA topoisomerase II/histidine kinase"/>
    <property type="match status" value="1"/>
</dbReference>